<comment type="caution">
    <text evidence="2">The sequence shown here is derived from an EMBL/GenBank/DDBJ whole genome shotgun (WGS) entry which is preliminary data.</text>
</comment>
<dbReference type="PANTHER" id="PTHR31050">
    <property type="entry name" value="OS08G0413200 PROTEIN"/>
    <property type="match status" value="1"/>
</dbReference>
<dbReference type="EMBL" id="CM031812">
    <property type="protein sequence ID" value="KAG6656190.1"/>
    <property type="molecule type" value="Genomic_DNA"/>
</dbReference>
<accession>A0A8T1QMV9</accession>
<dbReference type="Pfam" id="PF06880">
    <property type="entry name" value="DUF1262"/>
    <property type="match status" value="1"/>
</dbReference>
<keyword evidence="3" id="KW-1185">Reference proteome</keyword>
<organism evidence="2 3">
    <name type="scientific">Carya illinoinensis</name>
    <name type="common">Pecan</name>
    <dbReference type="NCBI Taxonomy" id="32201"/>
    <lineage>
        <taxon>Eukaryota</taxon>
        <taxon>Viridiplantae</taxon>
        <taxon>Streptophyta</taxon>
        <taxon>Embryophyta</taxon>
        <taxon>Tracheophyta</taxon>
        <taxon>Spermatophyta</taxon>
        <taxon>Magnoliopsida</taxon>
        <taxon>eudicotyledons</taxon>
        <taxon>Gunneridae</taxon>
        <taxon>Pentapetalae</taxon>
        <taxon>rosids</taxon>
        <taxon>fabids</taxon>
        <taxon>Fagales</taxon>
        <taxon>Juglandaceae</taxon>
        <taxon>Carya</taxon>
    </lineage>
</organism>
<gene>
    <name evidence="2" type="ORF">CIPAW_04G004800</name>
</gene>
<evidence type="ECO:0000256" key="1">
    <source>
        <dbReference type="SAM" id="MobiDB-lite"/>
    </source>
</evidence>
<evidence type="ECO:0000313" key="2">
    <source>
        <dbReference type="EMBL" id="KAG6656190.1"/>
    </source>
</evidence>
<feature type="region of interest" description="Disordered" evidence="1">
    <location>
        <begin position="1"/>
        <end position="26"/>
    </location>
</feature>
<dbReference type="Proteomes" id="UP000811609">
    <property type="component" value="Chromosome 4"/>
</dbReference>
<feature type="compositionally biased region" description="Basic and acidic residues" evidence="1">
    <location>
        <begin position="1"/>
        <end position="15"/>
    </location>
</feature>
<dbReference type="PANTHER" id="PTHR31050:SF9">
    <property type="match status" value="1"/>
</dbReference>
<evidence type="ECO:0000313" key="3">
    <source>
        <dbReference type="Proteomes" id="UP000811609"/>
    </source>
</evidence>
<reference evidence="2" key="1">
    <citation type="submission" date="2020-12" db="EMBL/GenBank/DDBJ databases">
        <title>WGS assembly of Carya illinoinensis cv. Pawnee.</title>
        <authorList>
            <person name="Platts A."/>
            <person name="Shu S."/>
            <person name="Wright S."/>
            <person name="Barry K."/>
            <person name="Edger P."/>
            <person name="Pires J.C."/>
            <person name="Schmutz J."/>
        </authorList>
    </citation>
    <scope>NUCLEOTIDE SEQUENCE</scope>
    <source>
        <tissue evidence="2">Leaf</tissue>
    </source>
</reference>
<dbReference type="AlphaFoldDB" id="A0A8T1QMV9"/>
<dbReference type="InterPro" id="IPR010683">
    <property type="entry name" value="DUF1262"/>
</dbReference>
<evidence type="ECO:0008006" key="4">
    <source>
        <dbReference type="Google" id="ProtNLM"/>
    </source>
</evidence>
<proteinExistence type="predicted"/>
<protein>
    <recommendedName>
        <fullName evidence="4">Insecticidal crystal toxin domain-containing protein</fullName>
    </recommendedName>
</protein>
<sequence>MYVTRRLSEYRRDPSKLSTPPPTELETEETSCWGLCDSNEINKLPFPQNKTLIVSTSDDLIYELLFIPVLDEPLSSNRYCVIHAKGSSNGVDKHFFDNKKEKKKEKSDFSGKRACARRKRITSSRFLETVRDVKPKAFDPTDVYQQVEICNVPSRGFYANSVLPNCYPPSSIREKYWRAAHSSPSYYRFDDAPGLNSSIRMYLPEYNIPTSQKRSTPIIIGKWYSPFVFIKDEGFVKTQMKKSLFYNKTLEQYWEEIYSQENHGGDGNIVTVNTYVEREVYRLDGMKAVRVDGNVNGSDGFIWFRVQNQNSGVVGLSSAIVDGMRGIQKEGGWVDGQDSEVWAEKVEVTDNLWRRFCGYVLVESFALRMDGSLVLNCDFRHTQRIKTKWE</sequence>
<name>A0A8T1QMV9_CARIL</name>